<keyword evidence="8 16" id="KW-0227">DNA damage</keyword>
<dbReference type="Proteomes" id="UP000095009">
    <property type="component" value="Unassembled WGS sequence"/>
</dbReference>
<keyword evidence="20" id="KW-1185">Reference proteome</keyword>
<dbReference type="GO" id="GO:0006308">
    <property type="term" value="P:DNA catabolic process"/>
    <property type="evidence" value="ECO:0007669"/>
    <property type="project" value="UniProtKB-UniRule"/>
</dbReference>
<dbReference type="OrthoDB" id="5963188at2759"/>
<evidence type="ECO:0000256" key="4">
    <source>
        <dbReference type="ARBA" id="ARBA00017114"/>
    </source>
</evidence>
<dbReference type="GO" id="GO:0000727">
    <property type="term" value="P:double-strand break repair via break-induced replication"/>
    <property type="evidence" value="ECO:0007669"/>
    <property type="project" value="UniProtKB-UniRule"/>
</dbReference>
<dbReference type="GO" id="GO:0003677">
    <property type="term" value="F:DNA binding"/>
    <property type="evidence" value="ECO:0007669"/>
    <property type="project" value="UniProtKB-UniRule"/>
</dbReference>
<feature type="region of interest" description="Disordered" evidence="17">
    <location>
        <begin position="101"/>
        <end position="132"/>
    </location>
</feature>
<dbReference type="CDD" id="cd20074">
    <property type="entry name" value="XPF_nuclease_Mus81"/>
    <property type="match status" value="1"/>
</dbReference>
<dbReference type="PANTHER" id="PTHR13451">
    <property type="entry name" value="CLASS II CROSSOVER JUNCTION ENDONUCLEASE MUS81"/>
    <property type="match status" value="1"/>
</dbReference>
<dbReference type="SMART" id="SM00891">
    <property type="entry name" value="ERCC4"/>
    <property type="match status" value="1"/>
</dbReference>
<dbReference type="PANTHER" id="PTHR13451:SF0">
    <property type="entry name" value="CROSSOVER JUNCTION ENDONUCLEASE MUS81"/>
    <property type="match status" value="1"/>
</dbReference>
<comment type="cofactor">
    <cofactor evidence="1 16">
        <name>Mg(2+)</name>
        <dbReference type="ChEBI" id="CHEBI:18420"/>
    </cofactor>
</comment>
<dbReference type="Gene3D" id="1.10.150.110">
    <property type="entry name" value="DNA polymerase beta, N-terminal domain-like"/>
    <property type="match status" value="1"/>
</dbReference>
<feature type="domain" description="ERCC4" evidence="18">
    <location>
        <begin position="409"/>
        <end position="506"/>
    </location>
</feature>
<dbReference type="FunFam" id="1.10.10.10:FF:000307">
    <property type="entry name" value="Crossover junction endonuclease MUS81"/>
    <property type="match status" value="1"/>
</dbReference>
<keyword evidence="5 16" id="KW-0540">Nuclease</keyword>
<keyword evidence="11 16" id="KW-0233">DNA recombination</keyword>
<evidence type="ECO:0000256" key="5">
    <source>
        <dbReference type="ARBA" id="ARBA00022722"/>
    </source>
</evidence>
<keyword evidence="6 16" id="KW-0479">Metal-binding</keyword>
<evidence type="ECO:0000256" key="1">
    <source>
        <dbReference type="ARBA" id="ARBA00001946"/>
    </source>
</evidence>
<evidence type="ECO:0000256" key="8">
    <source>
        <dbReference type="ARBA" id="ARBA00022763"/>
    </source>
</evidence>
<evidence type="ECO:0000256" key="6">
    <source>
        <dbReference type="ARBA" id="ARBA00022723"/>
    </source>
</evidence>
<organism evidence="19 20">
    <name type="scientific">Nadsonia fulvescens var. elongata DSM 6958</name>
    <dbReference type="NCBI Taxonomy" id="857566"/>
    <lineage>
        <taxon>Eukaryota</taxon>
        <taxon>Fungi</taxon>
        <taxon>Dikarya</taxon>
        <taxon>Ascomycota</taxon>
        <taxon>Saccharomycotina</taxon>
        <taxon>Dipodascomycetes</taxon>
        <taxon>Dipodascales</taxon>
        <taxon>Dipodascales incertae sedis</taxon>
        <taxon>Nadsonia</taxon>
    </lineage>
</organism>
<dbReference type="InterPro" id="IPR006166">
    <property type="entry name" value="ERCC4_domain"/>
</dbReference>
<dbReference type="InterPro" id="IPR033309">
    <property type="entry name" value="Mus81"/>
</dbReference>
<comment type="function">
    <text evidence="15 16">Interacts with EME1 to form a DNA structure-specific endonuclease with substrate preference for branched DNA structures with a 5'-end at the branch nick. Typical substrates include 3'-flap structures, D-loops, replication forks and nicked Holliday junctions. May be required in mitosis for the processing of stalled or collapsed replication fork intermediates. May be required in meiosis for the repair of meiosis-specific double strand breaks subsequent to single-end invasion (SEI).</text>
</comment>
<name>A0A1E3PF61_9ASCO</name>
<comment type="similarity">
    <text evidence="3 16">Belongs to the XPF family.</text>
</comment>
<dbReference type="GO" id="GO:0008821">
    <property type="term" value="F:crossover junction DNA endonuclease activity"/>
    <property type="evidence" value="ECO:0007669"/>
    <property type="project" value="UniProtKB-UniRule"/>
</dbReference>
<dbReference type="GO" id="GO:0031297">
    <property type="term" value="P:replication fork processing"/>
    <property type="evidence" value="ECO:0007669"/>
    <property type="project" value="UniProtKB-ARBA"/>
</dbReference>
<dbReference type="GO" id="GO:0048476">
    <property type="term" value="C:Holliday junction resolvase complex"/>
    <property type="evidence" value="ECO:0007669"/>
    <property type="project" value="UniProtKB-UniRule"/>
</dbReference>
<accession>A0A1E3PF61</accession>
<evidence type="ECO:0000256" key="10">
    <source>
        <dbReference type="ARBA" id="ARBA00022842"/>
    </source>
</evidence>
<dbReference type="GO" id="GO:0048257">
    <property type="term" value="F:3'-flap endonuclease activity"/>
    <property type="evidence" value="ECO:0007669"/>
    <property type="project" value="TreeGrafter"/>
</dbReference>
<dbReference type="InterPro" id="IPR042530">
    <property type="entry name" value="EME1/EME2_C"/>
</dbReference>
<comment type="subcellular location">
    <subcellularLocation>
        <location evidence="2 16">Nucleus</location>
    </subcellularLocation>
</comment>
<protein>
    <recommendedName>
        <fullName evidence="4 16">Crossover junction endonuclease MUS81</fullName>
        <ecNumber evidence="16">3.1.22.-</ecNumber>
    </recommendedName>
</protein>
<keyword evidence="12 16" id="KW-0234">DNA repair</keyword>
<evidence type="ECO:0000256" key="14">
    <source>
        <dbReference type="ARBA" id="ARBA00023254"/>
    </source>
</evidence>
<evidence type="ECO:0000256" key="12">
    <source>
        <dbReference type="ARBA" id="ARBA00023204"/>
    </source>
</evidence>
<evidence type="ECO:0000256" key="11">
    <source>
        <dbReference type="ARBA" id="ARBA00023172"/>
    </source>
</evidence>
<proteinExistence type="inferred from homology"/>
<evidence type="ECO:0000259" key="18">
    <source>
        <dbReference type="SMART" id="SM00891"/>
    </source>
</evidence>
<gene>
    <name evidence="19" type="ORF">NADFUDRAFT_53046</name>
</gene>
<dbReference type="AlphaFoldDB" id="A0A1E3PF61"/>
<dbReference type="Pfam" id="PF14716">
    <property type="entry name" value="HHH_8"/>
    <property type="match status" value="1"/>
</dbReference>
<dbReference type="Gene3D" id="1.10.150.670">
    <property type="entry name" value="Crossover junction endonuclease EME1, DNA-binding domain"/>
    <property type="match status" value="1"/>
</dbReference>
<dbReference type="EMBL" id="KV454413">
    <property type="protein sequence ID" value="ODQ64066.1"/>
    <property type="molecule type" value="Genomic_DNA"/>
</dbReference>
<dbReference type="InterPro" id="IPR010996">
    <property type="entry name" value="HHH_MUS81"/>
</dbReference>
<dbReference type="InterPro" id="IPR011335">
    <property type="entry name" value="Restrct_endonuc-II-like"/>
</dbReference>
<dbReference type="Pfam" id="PF21136">
    <property type="entry name" value="WHD_MUS81"/>
    <property type="match status" value="1"/>
</dbReference>
<feature type="region of interest" description="Disordered" evidence="17">
    <location>
        <begin position="285"/>
        <end position="307"/>
    </location>
</feature>
<dbReference type="InterPro" id="IPR047417">
    <property type="entry name" value="WHD_MUS81"/>
</dbReference>
<dbReference type="SUPFAM" id="SSF47802">
    <property type="entry name" value="DNA polymerase beta, N-terminal domain-like"/>
    <property type="match status" value="1"/>
</dbReference>
<evidence type="ECO:0000256" key="17">
    <source>
        <dbReference type="SAM" id="MobiDB-lite"/>
    </source>
</evidence>
<dbReference type="Gene3D" id="1.10.10.10">
    <property type="entry name" value="Winged helix-like DNA-binding domain superfamily/Winged helix DNA-binding domain"/>
    <property type="match status" value="1"/>
</dbReference>
<dbReference type="CDD" id="cd21036">
    <property type="entry name" value="WH_MUS81"/>
    <property type="match status" value="1"/>
</dbReference>
<dbReference type="InterPro" id="IPR036388">
    <property type="entry name" value="WH-like_DNA-bd_sf"/>
</dbReference>
<reference evidence="19 20" key="1">
    <citation type="journal article" date="2016" name="Proc. Natl. Acad. Sci. U.S.A.">
        <title>Comparative genomics of biotechnologically important yeasts.</title>
        <authorList>
            <person name="Riley R."/>
            <person name="Haridas S."/>
            <person name="Wolfe K.H."/>
            <person name="Lopes M.R."/>
            <person name="Hittinger C.T."/>
            <person name="Goeker M."/>
            <person name="Salamov A.A."/>
            <person name="Wisecaver J.H."/>
            <person name="Long T.M."/>
            <person name="Calvey C.H."/>
            <person name="Aerts A.L."/>
            <person name="Barry K.W."/>
            <person name="Choi C."/>
            <person name="Clum A."/>
            <person name="Coughlan A.Y."/>
            <person name="Deshpande S."/>
            <person name="Douglass A.P."/>
            <person name="Hanson S.J."/>
            <person name="Klenk H.-P."/>
            <person name="LaButti K.M."/>
            <person name="Lapidus A."/>
            <person name="Lindquist E.A."/>
            <person name="Lipzen A.M."/>
            <person name="Meier-Kolthoff J.P."/>
            <person name="Ohm R.A."/>
            <person name="Otillar R.P."/>
            <person name="Pangilinan J.L."/>
            <person name="Peng Y."/>
            <person name="Rokas A."/>
            <person name="Rosa C.A."/>
            <person name="Scheuner C."/>
            <person name="Sibirny A.A."/>
            <person name="Slot J.C."/>
            <person name="Stielow J.B."/>
            <person name="Sun H."/>
            <person name="Kurtzman C.P."/>
            <person name="Blackwell M."/>
            <person name="Grigoriev I.V."/>
            <person name="Jeffries T.W."/>
        </authorList>
    </citation>
    <scope>NUCLEOTIDE SEQUENCE [LARGE SCALE GENOMIC DNA]</scope>
    <source>
        <strain evidence="19 20">DSM 6958</strain>
    </source>
</reference>
<dbReference type="GO" id="GO:0005634">
    <property type="term" value="C:nucleus"/>
    <property type="evidence" value="ECO:0007669"/>
    <property type="project" value="UniProtKB-SubCell"/>
</dbReference>
<keyword evidence="9 16" id="KW-0378">Hydrolase</keyword>
<dbReference type="InterPro" id="IPR047416">
    <property type="entry name" value="XPF_nuclease_Mus81"/>
</dbReference>
<evidence type="ECO:0000256" key="7">
    <source>
        <dbReference type="ARBA" id="ARBA00022759"/>
    </source>
</evidence>
<keyword evidence="10 16" id="KW-0460">Magnesium</keyword>
<evidence type="ECO:0000256" key="9">
    <source>
        <dbReference type="ARBA" id="ARBA00022801"/>
    </source>
</evidence>
<dbReference type="GO" id="GO:0046872">
    <property type="term" value="F:metal ion binding"/>
    <property type="evidence" value="ECO:0007669"/>
    <property type="project" value="UniProtKB-UniRule"/>
</dbReference>
<dbReference type="GO" id="GO:0031573">
    <property type="term" value="P:mitotic intra-S DNA damage checkpoint signaling"/>
    <property type="evidence" value="ECO:0007669"/>
    <property type="project" value="TreeGrafter"/>
</dbReference>
<dbReference type="Pfam" id="PF02732">
    <property type="entry name" value="ERCC4"/>
    <property type="match status" value="1"/>
</dbReference>
<dbReference type="Gene3D" id="3.40.50.10130">
    <property type="match status" value="1"/>
</dbReference>
<comment type="subunit">
    <text evidence="16">Interacts with EME1.</text>
</comment>
<dbReference type="STRING" id="857566.A0A1E3PF61"/>
<evidence type="ECO:0000256" key="15">
    <source>
        <dbReference type="ARBA" id="ARBA00058015"/>
    </source>
</evidence>
<dbReference type="InterPro" id="IPR027421">
    <property type="entry name" value="DNA_pol_lamdba_lyase_dom_sf"/>
</dbReference>
<keyword evidence="7 16" id="KW-0255">Endonuclease</keyword>
<evidence type="ECO:0000313" key="19">
    <source>
        <dbReference type="EMBL" id="ODQ64066.1"/>
    </source>
</evidence>
<evidence type="ECO:0000256" key="16">
    <source>
        <dbReference type="RuleBase" id="RU369042"/>
    </source>
</evidence>
<dbReference type="FunFam" id="1.10.150.110:FF:000001">
    <property type="entry name" value="Putative Crossover junction endonuclease MUS81"/>
    <property type="match status" value="1"/>
</dbReference>
<keyword evidence="14" id="KW-0469">Meiosis</keyword>
<dbReference type="FunFam" id="3.40.50.10130:FF:000005">
    <property type="entry name" value="crossover junction endonuclease MUS81 isoform X1"/>
    <property type="match status" value="1"/>
</dbReference>
<dbReference type="SUPFAM" id="SSF52980">
    <property type="entry name" value="Restriction endonuclease-like"/>
    <property type="match status" value="1"/>
</dbReference>
<dbReference type="GO" id="GO:0000712">
    <property type="term" value="P:resolution of meiotic recombination intermediates"/>
    <property type="evidence" value="ECO:0007669"/>
    <property type="project" value="UniProtKB-ARBA"/>
</dbReference>
<evidence type="ECO:0000256" key="13">
    <source>
        <dbReference type="ARBA" id="ARBA00023242"/>
    </source>
</evidence>
<dbReference type="EC" id="3.1.22.-" evidence="16"/>
<evidence type="ECO:0000313" key="20">
    <source>
        <dbReference type="Proteomes" id="UP000095009"/>
    </source>
</evidence>
<evidence type="ECO:0000256" key="3">
    <source>
        <dbReference type="ARBA" id="ARBA00010015"/>
    </source>
</evidence>
<sequence length="687" mass="76998">MSSQPNNHLFIQWLKEWSDNFTKLGAKSAKTYKKAHESLTTTPRPFRHPSELIQLKFFGEKICRQLEKRLKEHCVANGLAMPISGTVEDIVMGSLETSRALGTESVNESTARKSPLTTNKKPKAKAKKSGAPSLVSHITVETDYTPATKAKSNSISIPENLVVASKRKAAISPDDLLPPIVKKKRKYVPRYRSGAYAILIALYKNNCFEEPFTKNEIIKHAEPLCDKPFESNVNAGNFYSAWGSMKTLVSNDLVYERGRPALYYITQEGKDVAAKIIQVENSSNSINEEDSNLSGNSNGSSFSSATSINTASSSAKTSINWPSESILPRRTRQISASTVAVPNNGTQLLSNPMGSEFLNQQTNVFRTQEAFELVNDESLRSPTVPISLQGVEEIASNLIIWSPGSFEISMILDNREIKSREQSDFFSERLQQNGVNNSTRALAVGDFVWIATHKVTGEEAILNFIVERKRIDDLKSSILDGRFREQKFRLKRSTVPNVVYLVEEPPGIRIEGMEQAIQTALSETVMVHDFFLIRTVSLDDSIKYLTKITQQLESQYKYKSLKIIPARIISEASDYMKLISNLREADLTSDISINYETFSAILSKGGLKTIRDVYIKMLMCVKGVTFEKAAKIQKLYPTPRHLIDAYNELPDVNAKKSLLFNQLGTDITIKKITKLLSEKVYQMWDGL</sequence>
<evidence type="ECO:0000256" key="2">
    <source>
        <dbReference type="ARBA" id="ARBA00004123"/>
    </source>
</evidence>
<keyword evidence="13 16" id="KW-0539">Nucleus</keyword>